<organism evidence="2 3">
    <name type="scientific">Pseudoalteromonas arctica</name>
    <dbReference type="NCBI Taxonomy" id="394751"/>
    <lineage>
        <taxon>Bacteria</taxon>
        <taxon>Pseudomonadati</taxon>
        <taxon>Pseudomonadota</taxon>
        <taxon>Gammaproteobacteria</taxon>
        <taxon>Alteromonadales</taxon>
        <taxon>Pseudoalteromonadaceae</taxon>
        <taxon>Pseudoalteromonas</taxon>
    </lineage>
</organism>
<dbReference type="EC" id="2.3.-.-" evidence="2"/>
<accession>A0ABU9TDS1</accession>
<keyword evidence="1" id="KW-1133">Transmembrane helix</keyword>
<feature type="transmembrane region" description="Helical" evidence="1">
    <location>
        <begin position="103"/>
        <end position="123"/>
    </location>
</feature>
<comment type="caution">
    <text evidence="2">The sequence shown here is derived from an EMBL/GenBank/DDBJ whole genome shotgun (WGS) entry which is preliminary data.</text>
</comment>
<name>A0ABU9TDS1_9GAMM</name>
<proteinExistence type="predicted"/>
<dbReference type="Proteomes" id="UP001457661">
    <property type="component" value="Unassembled WGS sequence"/>
</dbReference>
<dbReference type="GO" id="GO:0016746">
    <property type="term" value="F:acyltransferase activity"/>
    <property type="evidence" value="ECO:0007669"/>
    <property type="project" value="UniProtKB-KW"/>
</dbReference>
<protein>
    <submittedName>
        <fullName evidence="2">Acyltransferase</fullName>
        <ecNumber evidence="2">2.3.-.-</ecNumber>
    </submittedName>
</protein>
<feature type="transmembrane region" description="Helical" evidence="1">
    <location>
        <begin position="72"/>
        <end position="91"/>
    </location>
</feature>
<feature type="transmembrane region" description="Helical" evidence="1">
    <location>
        <begin position="43"/>
        <end position="60"/>
    </location>
</feature>
<dbReference type="RefSeq" id="WP_342879198.1">
    <property type="nucleotide sequence ID" value="NZ_JBBMQX010000002.1"/>
</dbReference>
<evidence type="ECO:0000313" key="3">
    <source>
        <dbReference type="Proteomes" id="UP001457661"/>
    </source>
</evidence>
<dbReference type="PANTHER" id="PTHR23028">
    <property type="entry name" value="ACETYLTRANSFERASE"/>
    <property type="match status" value="1"/>
</dbReference>
<dbReference type="InterPro" id="IPR050879">
    <property type="entry name" value="Acyltransferase_3"/>
</dbReference>
<feature type="transmembrane region" description="Helical" evidence="1">
    <location>
        <begin position="144"/>
        <end position="162"/>
    </location>
</feature>
<evidence type="ECO:0000256" key="1">
    <source>
        <dbReference type="SAM" id="Phobius"/>
    </source>
</evidence>
<sequence length="276" mass="31180">MMIGSVAYLFPIVISNKNKMLLERLGLALIVGSYFIVSKEDTWPGYAALLPVLGALFVIFSARDESFVTGNLVFQKIGAWSYSIYLWQWPLLVGIYCYTLDDMYIFIGIALSMLLGFISNRYIERIRFKNGFHSARAYLKCNPLYIMLFISILSLIVIANKGDSYWVNNLDSTEYKTYYLLFNRDKESDDWGVSSEGGQNFSKCNFNSTSLTDAMKVKLKQCESTNNSGVLILGDSHSKDLFGMVSSAFENDFIVGITNTQGCRPNTQKNIVKNII</sequence>
<dbReference type="PANTHER" id="PTHR23028:SF53">
    <property type="entry name" value="ACYL_TRANSF_3 DOMAIN-CONTAINING PROTEIN"/>
    <property type="match status" value="1"/>
</dbReference>
<reference evidence="2 3" key="1">
    <citation type="submission" date="2024-03" db="EMBL/GenBank/DDBJ databases">
        <title>Community enrichment and isolation of bacterial strains for fucoidan degradation.</title>
        <authorList>
            <person name="Sichert A."/>
        </authorList>
    </citation>
    <scope>NUCLEOTIDE SEQUENCE [LARGE SCALE GENOMIC DNA]</scope>
    <source>
        <strain evidence="2 3">AS26</strain>
    </source>
</reference>
<keyword evidence="3" id="KW-1185">Reference proteome</keyword>
<dbReference type="EMBL" id="JBBMQX010000002">
    <property type="protein sequence ID" value="MEM5531603.1"/>
    <property type="molecule type" value="Genomic_DNA"/>
</dbReference>
<gene>
    <name evidence="2" type="ORF">WNY57_04090</name>
</gene>
<keyword evidence="2" id="KW-0012">Acyltransferase</keyword>
<keyword evidence="2" id="KW-0808">Transferase</keyword>
<keyword evidence="1" id="KW-0472">Membrane</keyword>
<evidence type="ECO:0000313" key="2">
    <source>
        <dbReference type="EMBL" id="MEM5531603.1"/>
    </source>
</evidence>
<feature type="transmembrane region" description="Helical" evidence="1">
    <location>
        <begin position="21"/>
        <end position="37"/>
    </location>
</feature>
<keyword evidence="1" id="KW-0812">Transmembrane</keyword>